<name>A0ABP8M267_9BACT</name>
<dbReference type="InterPro" id="IPR036388">
    <property type="entry name" value="WH-like_DNA-bd_sf"/>
</dbReference>
<evidence type="ECO:0000313" key="3">
    <source>
        <dbReference type="Proteomes" id="UP001501508"/>
    </source>
</evidence>
<evidence type="ECO:0000313" key="2">
    <source>
        <dbReference type="EMBL" id="GAA4440825.1"/>
    </source>
</evidence>
<accession>A0ABP8M267</accession>
<dbReference type="SUPFAM" id="SSF46894">
    <property type="entry name" value="C-terminal effector domain of the bipartite response regulators"/>
    <property type="match status" value="1"/>
</dbReference>
<dbReference type="Gene3D" id="3.40.50.2300">
    <property type="match status" value="1"/>
</dbReference>
<dbReference type="Pfam" id="PF00196">
    <property type="entry name" value="GerE"/>
    <property type="match status" value="1"/>
</dbReference>
<gene>
    <name evidence="2" type="ORF">GCM10023091_25020</name>
</gene>
<dbReference type="SMART" id="SM00421">
    <property type="entry name" value="HTH_LUXR"/>
    <property type="match status" value="1"/>
</dbReference>
<dbReference type="RefSeq" id="WP_345029623.1">
    <property type="nucleotide sequence ID" value="NZ_BAABEY010000024.1"/>
</dbReference>
<reference evidence="3" key="1">
    <citation type="journal article" date="2019" name="Int. J. Syst. Evol. Microbiol.">
        <title>The Global Catalogue of Microorganisms (GCM) 10K type strain sequencing project: providing services to taxonomists for standard genome sequencing and annotation.</title>
        <authorList>
            <consortium name="The Broad Institute Genomics Platform"/>
            <consortium name="The Broad Institute Genome Sequencing Center for Infectious Disease"/>
            <person name="Wu L."/>
            <person name="Ma J."/>
        </authorList>
    </citation>
    <scope>NUCLEOTIDE SEQUENCE [LARGE SCALE GENOMIC DNA]</scope>
    <source>
        <strain evidence="3">JCM 31920</strain>
    </source>
</reference>
<organism evidence="2 3">
    <name type="scientific">Ravibacter arvi</name>
    <dbReference type="NCBI Taxonomy" id="2051041"/>
    <lineage>
        <taxon>Bacteria</taxon>
        <taxon>Pseudomonadati</taxon>
        <taxon>Bacteroidota</taxon>
        <taxon>Cytophagia</taxon>
        <taxon>Cytophagales</taxon>
        <taxon>Spirosomataceae</taxon>
        <taxon>Ravibacter</taxon>
    </lineage>
</organism>
<dbReference type="SUPFAM" id="SSF52172">
    <property type="entry name" value="CheY-like"/>
    <property type="match status" value="1"/>
</dbReference>
<protein>
    <submittedName>
        <fullName evidence="2">Response regulator transcription factor</fullName>
    </submittedName>
</protein>
<comment type="caution">
    <text evidence="2">The sequence shown here is derived from an EMBL/GenBank/DDBJ whole genome shotgun (WGS) entry which is preliminary data.</text>
</comment>
<evidence type="ECO:0000259" key="1">
    <source>
        <dbReference type="SMART" id="SM00421"/>
    </source>
</evidence>
<dbReference type="Proteomes" id="UP001501508">
    <property type="component" value="Unassembled WGS sequence"/>
</dbReference>
<dbReference type="EMBL" id="BAABEY010000024">
    <property type="protein sequence ID" value="GAA4440825.1"/>
    <property type="molecule type" value="Genomic_DNA"/>
</dbReference>
<dbReference type="InterPro" id="IPR016032">
    <property type="entry name" value="Sig_transdc_resp-reg_C-effctor"/>
</dbReference>
<feature type="domain" description="HTH luxR-type" evidence="1">
    <location>
        <begin position="161"/>
        <end position="218"/>
    </location>
</feature>
<keyword evidence="3" id="KW-1185">Reference proteome</keyword>
<dbReference type="InterPro" id="IPR051015">
    <property type="entry name" value="EvgA-like"/>
</dbReference>
<proteinExistence type="predicted"/>
<dbReference type="Gene3D" id="1.10.10.10">
    <property type="entry name" value="Winged helix-like DNA-binding domain superfamily/Winged helix DNA-binding domain"/>
    <property type="match status" value="1"/>
</dbReference>
<dbReference type="InterPro" id="IPR011006">
    <property type="entry name" value="CheY-like_superfamily"/>
</dbReference>
<dbReference type="PANTHER" id="PTHR45566">
    <property type="entry name" value="HTH-TYPE TRANSCRIPTIONAL REGULATOR YHJB-RELATED"/>
    <property type="match status" value="1"/>
</dbReference>
<dbReference type="InterPro" id="IPR000792">
    <property type="entry name" value="Tscrpt_reg_LuxR_C"/>
</dbReference>
<dbReference type="PANTHER" id="PTHR45566:SF1">
    <property type="entry name" value="HTH-TYPE TRANSCRIPTIONAL REGULATOR YHJB-RELATED"/>
    <property type="match status" value="1"/>
</dbReference>
<sequence length="224" mass="24990">MKGHIPEKSNAPGGLRITIIEAKPMFAKGISATIEEGWPGAIINILKPQDISTPHAEKPDLILFSVESDPEKKAQQQVSALTNAYPGAKVILYDNQDDLKMLPYLLKLGISGYLISNFDAAELKLCIQTVFDDRRYISNEIVWDYLNREHSRSDHADPAKVQKLSKMEDVVANHLINGLSVTQIAKTMDRQLSTISTVKAKIFRKLRVNNIVDLKEKIQATPGQ</sequence>